<evidence type="ECO:0000313" key="2">
    <source>
        <dbReference type="Proteomes" id="UP001597362"/>
    </source>
</evidence>
<dbReference type="EMBL" id="JBHUHO010000044">
    <property type="protein sequence ID" value="MFD2117621.1"/>
    <property type="molecule type" value="Genomic_DNA"/>
</dbReference>
<name>A0ABW4YPJ7_9BACL</name>
<accession>A0ABW4YPJ7</accession>
<gene>
    <name evidence="1" type="ORF">ACFSJH_17975</name>
</gene>
<sequence length="724" mass="83725">MEKFKVLSDYLNCINVAVAGDSGVGKSTLFKIISARLKFIDTTPDKGGQNTVTPTVTIIDQDLDVNRLIMTIYYNDLIGSHDVKLKLLEVFTFVYKKFIENGNKSTLQLSAIKKYVESGRFTEDLITSVSGVVRLTQFKDDEKFIELSTKSGLELLSSVDPTELDSQLAKLNGEKEKINAQINYVTGKVKDKWSEVIQFKDSIIQEFVFYTYNRVINMVEYLVGKKLDKLKELLKERVYNNVAQSHVEEYSETIEFILSDSNHRKIINEIHSPRNPYSLILKKIVNIQGMDDKLLNAFKKHKGFAQWMNKGYRVRFKLTDTPGLSQLSGSTMYEREMSLKEIINLGVDAILLLKKHNVSTDDDKTLSSLFSYQNETGREIRDRDIQLYIGISQSDEIITKSDASDMDDYIFVDVMKDNLADIEKIESETKKSFKAEKVCCITTKPKNVSIYIDELIIRGQQELAGNFSSRLSEEAIYEYLVDILFEIQLKRFYKDGEGRVNPFFYVGKENAWSLKLKYNEQELVERVEAMRELVKIKYVLNEHLYWSTAEAFIRSLRTGVRFISKAVVNGRISIYVDGDIEGTKLNDLLFSAIEFQGNNIDLSHPSSSTFLEHLKLTTDDVADQNKVNIALTNFLVNEFTKDNRKRLYNVMYNVRRALSYSYPVLREKFETKLQNVYGYNNMVQAALNVYQEYYNSDEFIAHLKEVIRDEYTKEFNKMFYPINK</sequence>
<dbReference type="Proteomes" id="UP001597362">
    <property type="component" value="Unassembled WGS sequence"/>
</dbReference>
<organism evidence="1 2">
    <name type="scientific">Paenibacillus yanchengensis</name>
    <dbReference type="NCBI Taxonomy" id="2035833"/>
    <lineage>
        <taxon>Bacteria</taxon>
        <taxon>Bacillati</taxon>
        <taxon>Bacillota</taxon>
        <taxon>Bacilli</taxon>
        <taxon>Bacillales</taxon>
        <taxon>Paenibacillaceae</taxon>
        <taxon>Paenibacillus</taxon>
    </lineage>
</organism>
<keyword evidence="2" id="KW-1185">Reference proteome</keyword>
<proteinExistence type="predicted"/>
<dbReference type="SUPFAM" id="SSF52540">
    <property type="entry name" value="P-loop containing nucleoside triphosphate hydrolases"/>
    <property type="match status" value="1"/>
</dbReference>
<evidence type="ECO:0000313" key="1">
    <source>
        <dbReference type="EMBL" id="MFD2117621.1"/>
    </source>
</evidence>
<protein>
    <submittedName>
        <fullName evidence="1">Uncharacterized protein</fullName>
    </submittedName>
</protein>
<reference evidence="2" key="1">
    <citation type="journal article" date="2019" name="Int. J. Syst. Evol. Microbiol.">
        <title>The Global Catalogue of Microorganisms (GCM) 10K type strain sequencing project: providing services to taxonomists for standard genome sequencing and annotation.</title>
        <authorList>
            <consortium name="The Broad Institute Genomics Platform"/>
            <consortium name="The Broad Institute Genome Sequencing Center for Infectious Disease"/>
            <person name="Wu L."/>
            <person name="Ma J."/>
        </authorList>
    </citation>
    <scope>NUCLEOTIDE SEQUENCE [LARGE SCALE GENOMIC DNA]</scope>
    <source>
        <strain evidence="2">GH52</strain>
    </source>
</reference>
<comment type="caution">
    <text evidence="1">The sequence shown here is derived from an EMBL/GenBank/DDBJ whole genome shotgun (WGS) entry which is preliminary data.</text>
</comment>
<dbReference type="InterPro" id="IPR027417">
    <property type="entry name" value="P-loop_NTPase"/>
</dbReference>
<dbReference type="RefSeq" id="WP_377774871.1">
    <property type="nucleotide sequence ID" value="NZ_JBHUHO010000044.1"/>
</dbReference>